<dbReference type="InterPro" id="IPR041679">
    <property type="entry name" value="DNA2/NAM7-like_C"/>
</dbReference>
<organism evidence="6 7">
    <name type="scientific">Psilocybe cyanescens</name>
    <dbReference type="NCBI Taxonomy" id="93625"/>
    <lineage>
        <taxon>Eukaryota</taxon>
        <taxon>Fungi</taxon>
        <taxon>Dikarya</taxon>
        <taxon>Basidiomycota</taxon>
        <taxon>Agaricomycotina</taxon>
        <taxon>Agaricomycetes</taxon>
        <taxon>Agaricomycetidae</taxon>
        <taxon>Agaricales</taxon>
        <taxon>Agaricineae</taxon>
        <taxon>Strophariaceae</taxon>
        <taxon>Psilocybe</taxon>
    </lineage>
</organism>
<reference evidence="6 7" key="1">
    <citation type="journal article" date="2018" name="Evol. Lett.">
        <title>Horizontal gene cluster transfer increased hallucinogenic mushroom diversity.</title>
        <authorList>
            <person name="Reynolds H.T."/>
            <person name="Vijayakumar V."/>
            <person name="Gluck-Thaler E."/>
            <person name="Korotkin H.B."/>
            <person name="Matheny P.B."/>
            <person name="Slot J.C."/>
        </authorList>
    </citation>
    <scope>NUCLEOTIDE SEQUENCE [LARGE SCALE GENOMIC DNA]</scope>
    <source>
        <strain evidence="6 7">2631</strain>
    </source>
</reference>
<accession>A0A409XWL7</accession>
<keyword evidence="3" id="KW-0347">Helicase</keyword>
<protein>
    <recommendedName>
        <fullName evidence="5">DNA2/NAM7 helicase-like C-terminal domain-containing protein</fullName>
    </recommendedName>
</protein>
<dbReference type="CDD" id="cd17934">
    <property type="entry name" value="DEXXQc_Upf1-like"/>
    <property type="match status" value="1"/>
</dbReference>
<evidence type="ECO:0000256" key="1">
    <source>
        <dbReference type="ARBA" id="ARBA00022741"/>
    </source>
</evidence>
<keyword evidence="7" id="KW-1185">Reference proteome</keyword>
<dbReference type="OrthoDB" id="6513042at2759"/>
<evidence type="ECO:0000313" key="6">
    <source>
        <dbReference type="EMBL" id="PPQ95133.1"/>
    </source>
</evidence>
<keyword evidence="1" id="KW-0547">Nucleotide-binding</keyword>
<dbReference type="AlphaFoldDB" id="A0A409XWL7"/>
<dbReference type="CDD" id="cd18808">
    <property type="entry name" value="SF1_C_Upf1"/>
    <property type="match status" value="1"/>
</dbReference>
<gene>
    <name evidence="6" type="ORF">CVT25_011676</name>
</gene>
<dbReference type="SUPFAM" id="SSF52540">
    <property type="entry name" value="P-loop containing nucleoside triphosphate hydrolases"/>
    <property type="match status" value="1"/>
</dbReference>
<dbReference type="GO" id="GO:0043139">
    <property type="term" value="F:5'-3' DNA helicase activity"/>
    <property type="evidence" value="ECO:0007669"/>
    <property type="project" value="TreeGrafter"/>
</dbReference>
<proteinExistence type="predicted"/>
<keyword evidence="2" id="KW-0378">Hydrolase</keyword>
<feature type="domain" description="DNA2/NAM7 helicase-like C-terminal" evidence="5">
    <location>
        <begin position="481"/>
        <end position="640"/>
    </location>
</feature>
<evidence type="ECO:0000256" key="3">
    <source>
        <dbReference type="ARBA" id="ARBA00022806"/>
    </source>
</evidence>
<evidence type="ECO:0000259" key="5">
    <source>
        <dbReference type="Pfam" id="PF13087"/>
    </source>
</evidence>
<keyword evidence="4" id="KW-0067">ATP-binding</keyword>
<dbReference type="EMBL" id="NHYD01000088">
    <property type="protein sequence ID" value="PPQ95133.1"/>
    <property type="molecule type" value="Genomic_DNA"/>
</dbReference>
<dbReference type="InterPro" id="IPR050534">
    <property type="entry name" value="Coronavir_polyprotein_1ab"/>
</dbReference>
<dbReference type="GO" id="GO:0016787">
    <property type="term" value="F:hydrolase activity"/>
    <property type="evidence" value="ECO:0007669"/>
    <property type="project" value="UniProtKB-KW"/>
</dbReference>
<evidence type="ECO:0000256" key="2">
    <source>
        <dbReference type="ARBA" id="ARBA00022801"/>
    </source>
</evidence>
<dbReference type="PANTHER" id="PTHR43788:SF8">
    <property type="entry name" value="DNA-BINDING PROTEIN SMUBP-2"/>
    <property type="match status" value="1"/>
</dbReference>
<dbReference type="Gene3D" id="3.40.50.300">
    <property type="entry name" value="P-loop containing nucleotide triphosphate hydrolases"/>
    <property type="match status" value="2"/>
</dbReference>
<name>A0A409XWL7_PSICY</name>
<dbReference type="InterPro" id="IPR027417">
    <property type="entry name" value="P-loop_NTPase"/>
</dbReference>
<dbReference type="Pfam" id="PF13245">
    <property type="entry name" value="AAA_19"/>
    <property type="match status" value="1"/>
</dbReference>
<dbReference type="STRING" id="93625.A0A409XWL7"/>
<evidence type="ECO:0000313" key="7">
    <source>
        <dbReference type="Proteomes" id="UP000283269"/>
    </source>
</evidence>
<evidence type="ECO:0000256" key="4">
    <source>
        <dbReference type="ARBA" id="ARBA00022840"/>
    </source>
</evidence>
<dbReference type="InParanoid" id="A0A409XWL7"/>
<dbReference type="GO" id="GO:0005524">
    <property type="term" value="F:ATP binding"/>
    <property type="evidence" value="ECO:0007669"/>
    <property type="project" value="UniProtKB-KW"/>
</dbReference>
<dbReference type="InterPro" id="IPR047187">
    <property type="entry name" value="SF1_C_Upf1"/>
</dbReference>
<dbReference type="Proteomes" id="UP000283269">
    <property type="component" value="Unassembled WGS sequence"/>
</dbReference>
<dbReference type="PANTHER" id="PTHR43788">
    <property type="entry name" value="DNA2/NAM7 HELICASE FAMILY MEMBER"/>
    <property type="match status" value="1"/>
</dbReference>
<comment type="caution">
    <text evidence="6">The sequence shown here is derived from an EMBL/GenBank/DDBJ whole genome shotgun (WGS) entry which is preliminary data.</text>
</comment>
<sequence length="850" mass="95129">MNTVDQSIFPRNCIFPPAVNIRRFSVRQAGDAVTHLLLKECSSSIVPIGIAFHTSDAGDVDFLSLANINTALLISLDATKSQVNKDFTTLLSSGGEAHVMGKWRCCLVGFSMARTAVQVSRATHVRVQGVDLNTMDSTDTWAQNSPAEVVAKNIFISLDKWKINLLWLGGSDSAQTDICLQAWLAACVSSQCHSRIENALKLNTAFINVSERDCLGLIITQTDLLDRHKSKEMPTDFSKVSTNKHGRVELVNSRYKTRVRRSNQTQVIMTDASGREFVGHARGAKGKTTTIEMRGMHDVIGPPGTGKTTTISAASRVWCDHKFAVWIVAHSNVAVKNIAESLSKQGVDFKLLVSKDFYEEWHEHLYTGIVQSLIRSDELPHDVDGMARMLGSSRIVLSTLSMISNPMLQDNGMFKIIPMERLIIDEVSQINIIEFMHIFQRFQSTLGKVCFFGDPKQLPPFGKENVRSMETIFDVKHISDSRKDLFLDTQYRMPVHVGNFISTRVYGGRLKSEHAVKHDKCVAFIDVPLPKGIEAKAGFSWKNDGEIQTLVQIVKYYYQCRNFCIITPYDGQRAAIQRALKDEDLPSEPVYNLDSFQGNEADYILISVVRSGKPGFLVSQNRMNVLLTRCKKAMVIVTSRSFIDFGGSDTLLGHLVGHWGHISGTQRNIWTHWSLVAAGIADLPDVFGPNRNKQTTVLTPRPEAVIQSLHQSHHHILFNRNQPPWAGAGMNRSLANLQLWPQTQAVTKSTSNQITRTKLEDEMSFPPLPSRTKGSVSIERHAVAVVPDKHSFLHKRAVFRHNQVVLIRNQIKLPKVVAPHLVAGPPLTTNLRFSITPTRYQLQSKGRRRF</sequence>
<dbReference type="Pfam" id="PF13087">
    <property type="entry name" value="AAA_12"/>
    <property type="match status" value="1"/>
</dbReference>